<dbReference type="RefSeq" id="WP_087464127.1">
    <property type="nucleotide sequence ID" value="NZ_CP021425.1"/>
</dbReference>
<organism evidence="1 2">
    <name type="scientific">Oleiphilus messinensis</name>
    <dbReference type="NCBI Taxonomy" id="141451"/>
    <lineage>
        <taxon>Bacteria</taxon>
        <taxon>Pseudomonadati</taxon>
        <taxon>Pseudomonadota</taxon>
        <taxon>Gammaproteobacteria</taxon>
        <taxon>Oceanospirillales</taxon>
        <taxon>Oleiphilaceae</taxon>
        <taxon>Oleiphilus</taxon>
    </lineage>
</organism>
<dbReference type="AlphaFoldDB" id="A0A1Y0IJ87"/>
<proteinExistence type="predicted"/>
<dbReference type="Proteomes" id="UP000196027">
    <property type="component" value="Chromosome"/>
</dbReference>
<dbReference type="KEGG" id="ome:OLMES_5474"/>
<sequence>MHNNRHVLRLRILHRLVYKIDYDYYFIISASNSVATGLQALVVLPVYSNAHDEQQIMIGNLTNLQRYALVALLLLCVGLLQQHSLDAGQDEDHGAECSVCVSGNHTAALPSPFAVPNIIPAPVQWRSFSAEALLRSSTRHFDSRAPPVA</sequence>
<dbReference type="EMBL" id="CP021425">
    <property type="protein sequence ID" value="ARU59454.1"/>
    <property type="molecule type" value="Genomic_DNA"/>
</dbReference>
<accession>A0A1Y0IJ87</accession>
<reference evidence="1 2" key="1">
    <citation type="submission" date="2017-05" db="EMBL/GenBank/DDBJ databases">
        <title>Genomic insights into alkan degradation activity of Oleiphilus messinensis.</title>
        <authorList>
            <person name="Kozyavkin S.A."/>
            <person name="Slesarev A.I."/>
            <person name="Golyshin P.N."/>
            <person name="Korzhenkov A."/>
            <person name="Golyshina O.N."/>
            <person name="Toshchakov S.V."/>
        </authorList>
    </citation>
    <scope>NUCLEOTIDE SEQUENCE [LARGE SCALE GENOMIC DNA]</scope>
    <source>
        <strain evidence="1 2">ME102</strain>
    </source>
</reference>
<name>A0A1Y0IJ87_9GAMM</name>
<evidence type="ECO:0000313" key="2">
    <source>
        <dbReference type="Proteomes" id="UP000196027"/>
    </source>
</evidence>
<evidence type="ECO:0000313" key="1">
    <source>
        <dbReference type="EMBL" id="ARU59454.1"/>
    </source>
</evidence>
<protein>
    <submittedName>
        <fullName evidence="1">Membrane protein</fullName>
    </submittedName>
</protein>
<keyword evidence="2" id="KW-1185">Reference proteome</keyword>
<gene>
    <name evidence="1" type="ORF">OLMES_5474</name>
</gene>